<keyword evidence="2" id="KW-1185">Reference proteome</keyword>
<reference evidence="1 2" key="1">
    <citation type="submission" date="2019-02" db="EMBL/GenBank/DDBJ databases">
        <title>Corallincola luteus sp. nov., a marine bacterium isolated from surface sediment of Bohai Sea in China.</title>
        <authorList>
            <person name="Ren Q."/>
        </authorList>
    </citation>
    <scope>NUCLEOTIDE SEQUENCE [LARGE SCALE GENOMIC DNA]</scope>
    <source>
        <strain evidence="1 2">DASS28</strain>
    </source>
</reference>
<evidence type="ECO:0000313" key="2">
    <source>
        <dbReference type="Proteomes" id="UP000292554"/>
    </source>
</evidence>
<dbReference type="SUPFAM" id="SSF56281">
    <property type="entry name" value="Metallo-hydrolase/oxidoreductase"/>
    <property type="match status" value="1"/>
</dbReference>
<dbReference type="EMBL" id="SJXE01000001">
    <property type="protein sequence ID" value="TCI04959.1"/>
    <property type="molecule type" value="Genomic_DNA"/>
</dbReference>
<name>A0ABY2APX6_9GAMM</name>
<proteinExistence type="predicted"/>
<accession>A0ABY2APX6</accession>
<dbReference type="InterPro" id="IPR036866">
    <property type="entry name" value="RibonucZ/Hydroxyglut_hydro"/>
</dbReference>
<dbReference type="Gene3D" id="3.60.15.10">
    <property type="entry name" value="Ribonuclease Z/Hydroxyacylglutathione hydrolase-like"/>
    <property type="match status" value="1"/>
</dbReference>
<dbReference type="Proteomes" id="UP000292554">
    <property type="component" value="Unassembled WGS sequence"/>
</dbReference>
<organism evidence="1 2">
    <name type="scientific">Corallincola luteus</name>
    <dbReference type="NCBI Taxonomy" id="1775177"/>
    <lineage>
        <taxon>Bacteria</taxon>
        <taxon>Pseudomonadati</taxon>
        <taxon>Pseudomonadota</taxon>
        <taxon>Gammaproteobacteria</taxon>
        <taxon>Alteromonadales</taxon>
        <taxon>Psychromonadaceae</taxon>
        <taxon>Corallincola</taxon>
    </lineage>
</organism>
<gene>
    <name evidence="1" type="ORF">EZV61_03065</name>
</gene>
<dbReference type="Pfam" id="PF23023">
    <property type="entry name" value="Anti-Pycsar_Apyc1"/>
    <property type="match status" value="1"/>
</dbReference>
<protein>
    <submittedName>
        <fullName evidence="1">MBL fold metallo-hydrolase</fullName>
    </submittedName>
</protein>
<comment type="caution">
    <text evidence="1">The sequence shown here is derived from an EMBL/GenBank/DDBJ whole genome shotgun (WGS) entry which is preliminary data.</text>
</comment>
<sequence length="261" mass="29343">MYRKVQRSYALSDLAMVVLGAGSAGATELLPSSFVLEQEARPILLIDCGAGVLDAYRRQYQQLPEAVYISHPHMDHVADLEKLFIAACFNDKPAPRIYVPAAIVPRLTRMFDNHPGQLAEGGANFWQVLQLVAVDSGFWLAQHNFRVTPARHHQLDFSFSLSLPGRFFFTADTRPIPEVLHHLAAGGEPILHDVSLVANPSHTGIEDIKRDYDARLWPRLYLYHYYAEKDAALMEAEGFNVLRPRQRLILPAERTSDVVTA</sequence>
<evidence type="ECO:0000313" key="1">
    <source>
        <dbReference type="EMBL" id="TCI04959.1"/>
    </source>
</evidence>